<name>A0A424YDU5_9FIRM</name>
<organism evidence="1 2">
    <name type="scientific">Candidatus Syntrophonatronum acetioxidans</name>
    <dbReference type="NCBI Taxonomy" id="1795816"/>
    <lineage>
        <taxon>Bacteria</taxon>
        <taxon>Bacillati</taxon>
        <taxon>Bacillota</taxon>
        <taxon>Clostridia</taxon>
        <taxon>Eubacteriales</taxon>
        <taxon>Syntrophomonadaceae</taxon>
        <taxon>Candidatus Syntrophonatronum</taxon>
    </lineage>
</organism>
<dbReference type="AlphaFoldDB" id="A0A424YDU5"/>
<proteinExistence type="predicted"/>
<gene>
    <name evidence="1" type="ORF">D5R97_05590</name>
</gene>
<evidence type="ECO:0000313" key="2">
    <source>
        <dbReference type="Proteomes" id="UP000285138"/>
    </source>
</evidence>
<dbReference type="Gene3D" id="1.10.40.70">
    <property type="match status" value="1"/>
</dbReference>
<comment type="caution">
    <text evidence="1">The sequence shown here is derived from an EMBL/GenBank/DDBJ whole genome shotgun (WGS) entry which is preliminary data.</text>
</comment>
<reference evidence="1 2" key="1">
    <citation type="submission" date="2018-08" db="EMBL/GenBank/DDBJ databases">
        <title>The metabolism and importance of syntrophic acetate oxidation coupled to methane or sulfide production in haloalkaline environments.</title>
        <authorList>
            <person name="Timmers P.H.A."/>
            <person name="Vavourakis C.D."/>
            <person name="Sorokin D.Y."/>
            <person name="Sinninghe Damste J.S."/>
            <person name="Muyzer G."/>
            <person name="Stams A.J.M."/>
            <person name="Plugge C.M."/>
        </authorList>
    </citation>
    <scope>NUCLEOTIDE SEQUENCE [LARGE SCALE GENOMIC DNA]</scope>
    <source>
        <strain evidence="1">MSAO_Bac1</strain>
    </source>
</reference>
<evidence type="ECO:0000313" key="1">
    <source>
        <dbReference type="EMBL" id="RQD75756.1"/>
    </source>
</evidence>
<dbReference type="InterPro" id="IPR037257">
    <property type="entry name" value="T2SS_E_N_sf"/>
</dbReference>
<accession>A0A424YDU5</accession>
<dbReference type="SUPFAM" id="SSF160246">
    <property type="entry name" value="EspE N-terminal domain-like"/>
    <property type="match status" value="1"/>
</dbReference>
<dbReference type="EMBL" id="QZAA01000145">
    <property type="protein sequence ID" value="RQD75756.1"/>
    <property type="molecule type" value="Genomic_DNA"/>
</dbReference>
<feature type="non-terminal residue" evidence="1">
    <location>
        <position position="78"/>
    </location>
</feature>
<sequence length="78" mass="8818">MVIERRKLGDFLLEEGLITEEQLIKALSLQQETRKSLGKVLVEEGFLGEDTLLEAMEKQLGLPRINLQNLKVDPQVAT</sequence>
<dbReference type="Proteomes" id="UP000285138">
    <property type="component" value="Unassembled WGS sequence"/>
</dbReference>
<protein>
    <submittedName>
        <fullName evidence="1">Type II secretion system protein GspE</fullName>
    </submittedName>
</protein>